<dbReference type="EMBL" id="FJUX01000101">
    <property type="protein sequence ID" value="CZT08074.1"/>
    <property type="molecule type" value="Genomic_DNA"/>
</dbReference>
<name>A0A1E1LCD3_9HELO</name>
<proteinExistence type="predicted"/>
<evidence type="ECO:0000313" key="1">
    <source>
        <dbReference type="EMBL" id="CZT08074.1"/>
    </source>
</evidence>
<sequence length="91" mass="9861">MPGCTRHCELLPPYAQSRIRWAAQPSPRRKDIKLCNHNKVIGRAEGVPDLGIDASRNSACSKSAGILPESICLTRPRIRLGLAIGESAKVS</sequence>
<keyword evidence="2" id="KW-1185">Reference proteome</keyword>
<protein>
    <submittedName>
        <fullName evidence="1">Uncharacterized protein</fullName>
    </submittedName>
</protein>
<dbReference type="AlphaFoldDB" id="A0A1E1LCD3"/>
<dbReference type="Proteomes" id="UP000178912">
    <property type="component" value="Unassembled WGS sequence"/>
</dbReference>
<reference evidence="2" key="1">
    <citation type="submission" date="2016-03" db="EMBL/GenBank/DDBJ databases">
        <authorList>
            <person name="Guldener U."/>
        </authorList>
    </citation>
    <scope>NUCLEOTIDE SEQUENCE [LARGE SCALE GENOMIC DNA]</scope>
    <source>
        <strain evidence="2">04CH-RAC-A.6.1</strain>
    </source>
</reference>
<evidence type="ECO:0000313" key="2">
    <source>
        <dbReference type="Proteomes" id="UP000178912"/>
    </source>
</evidence>
<gene>
    <name evidence="1" type="ORF">RAG0_13292</name>
</gene>
<organism evidence="1 2">
    <name type="scientific">Rhynchosporium agropyri</name>
    <dbReference type="NCBI Taxonomy" id="914238"/>
    <lineage>
        <taxon>Eukaryota</taxon>
        <taxon>Fungi</taxon>
        <taxon>Dikarya</taxon>
        <taxon>Ascomycota</taxon>
        <taxon>Pezizomycotina</taxon>
        <taxon>Leotiomycetes</taxon>
        <taxon>Helotiales</taxon>
        <taxon>Ploettnerulaceae</taxon>
        <taxon>Rhynchosporium</taxon>
    </lineage>
</organism>
<accession>A0A1E1LCD3</accession>